<protein>
    <submittedName>
        <fullName evidence="5">3-oxoacyl-[acyl-carrier protein] reductase</fullName>
    </submittedName>
</protein>
<dbReference type="EMBL" id="FRAL01000004">
    <property type="protein sequence ID" value="SHK58905.1"/>
    <property type="molecule type" value="Genomic_DNA"/>
</dbReference>
<dbReference type="InterPro" id="IPR020904">
    <property type="entry name" value="Sc_DH/Rdtase_CS"/>
</dbReference>
<evidence type="ECO:0000256" key="1">
    <source>
        <dbReference type="ARBA" id="ARBA00006484"/>
    </source>
</evidence>
<dbReference type="AlphaFoldDB" id="A0A1M6TPK0"/>
<evidence type="ECO:0000259" key="4">
    <source>
        <dbReference type="SMART" id="SM00822"/>
    </source>
</evidence>
<dbReference type="PANTHER" id="PTHR42760">
    <property type="entry name" value="SHORT-CHAIN DEHYDROGENASES/REDUCTASES FAMILY MEMBER"/>
    <property type="match status" value="1"/>
</dbReference>
<dbReference type="InterPro" id="IPR057326">
    <property type="entry name" value="KR_dom"/>
</dbReference>
<feature type="domain" description="Ketoreductase" evidence="4">
    <location>
        <begin position="6"/>
        <end position="199"/>
    </location>
</feature>
<reference evidence="6" key="1">
    <citation type="submission" date="2016-11" db="EMBL/GenBank/DDBJ databases">
        <authorList>
            <person name="Varghese N."/>
            <person name="Submissions S."/>
        </authorList>
    </citation>
    <scope>NUCLEOTIDE SEQUENCE [LARGE SCALE GENOMIC DNA]</scope>
    <source>
        <strain evidence="6">ALO Sharm</strain>
    </source>
</reference>
<evidence type="ECO:0000256" key="2">
    <source>
        <dbReference type="ARBA" id="ARBA00023002"/>
    </source>
</evidence>
<dbReference type="Pfam" id="PF00106">
    <property type="entry name" value="adh_short"/>
    <property type="match status" value="1"/>
</dbReference>
<dbReference type="FunFam" id="3.40.50.720:FF:000173">
    <property type="entry name" value="3-oxoacyl-[acyl-carrier protein] reductase"/>
    <property type="match status" value="1"/>
</dbReference>
<accession>A0A1M6TPK0</accession>
<dbReference type="SUPFAM" id="SSF51735">
    <property type="entry name" value="NAD(P)-binding Rossmann-fold domains"/>
    <property type="match status" value="1"/>
</dbReference>
<dbReference type="PRINTS" id="PR00081">
    <property type="entry name" value="GDHRDH"/>
</dbReference>
<organism evidence="5 6">
    <name type="scientific">Halomonas caseinilytica</name>
    <dbReference type="NCBI Taxonomy" id="438744"/>
    <lineage>
        <taxon>Bacteria</taxon>
        <taxon>Pseudomonadati</taxon>
        <taxon>Pseudomonadota</taxon>
        <taxon>Gammaproteobacteria</taxon>
        <taxon>Oceanospirillales</taxon>
        <taxon>Halomonadaceae</taxon>
        <taxon>Halomonas</taxon>
    </lineage>
</organism>
<dbReference type="InterPro" id="IPR002347">
    <property type="entry name" value="SDR_fam"/>
</dbReference>
<keyword evidence="2" id="KW-0560">Oxidoreductase</keyword>
<dbReference type="GO" id="GO:0016616">
    <property type="term" value="F:oxidoreductase activity, acting on the CH-OH group of donors, NAD or NADP as acceptor"/>
    <property type="evidence" value="ECO:0007669"/>
    <property type="project" value="UniProtKB-ARBA"/>
</dbReference>
<name>A0A1M6TPK0_9GAMM</name>
<sequence length="253" mass="26765">MQLDNKVIAITGGAQGLGLAMAERLGRRGAILALLDRDGERLDEALGNLEHAGIRAQGFGVDVAEEGSVREAFSAIESSLGPLDGLVNNAGIVRDGMLVKVRDGRVETTMSLSQWQSVIDVNLTGVFLCGREAAARMIEAGRAGVIVNISSISRAGNRGQSNYSAAKAGVAALTVTWAGELARHDIRVGGVAPGFIETEMTASIREDMLERITAGVPLKRLGQPEDIAESVAFIFENDYFTGRILECDGGLRL</sequence>
<keyword evidence="6" id="KW-1185">Reference proteome</keyword>
<dbReference type="OrthoDB" id="9804774at2"/>
<evidence type="ECO:0000256" key="3">
    <source>
        <dbReference type="RuleBase" id="RU000363"/>
    </source>
</evidence>
<dbReference type="GO" id="GO:0030497">
    <property type="term" value="P:fatty acid elongation"/>
    <property type="evidence" value="ECO:0007669"/>
    <property type="project" value="TreeGrafter"/>
</dbReference>
<dbReference type="Gene3D" id="3.40.50.720">
    <property type="entry name" value="NAD(P)-binding Rossmann-like Domain"/>
    <property type="match status" value="1"/>
</dbReference>
<comment type="similarity">
    <text evidence="1 3">Belongs to the short-chain dehydrogenases/reductases (SDR) family.</text>
</comment>
<dbReference type="RefSeq" id="WP_064700260.1">
    <property type="nucleotide sequence ID" value="NZ_BDEO01000011.1"/>
</dbReference>
<proteinExistence type="inferred from homology"/>
<dbReference type="PANTHER" id="PTHR42760:SF135">
    <property type="entry name" value="BLL7886 PROTEIN"/>
    <property type="match status" value="1"/>
</dbReference>
<dbReference type="PRINTS" id="PR00080">
    <property type="entry name" value="SDRFAMILY"/>
</dbReference>
<evidence type="ECO:0000313" key="5">
    <source>
        <dbReference type="EMBL" id="SHK58905.1"/>
    </source>
</evidence>
<gene>
    <name evidence="5" type="ORF">SAMN05192556_10412</name>
</gene>
<dbReference type="Proteomes" id="UP000184248">
    <property type="component" value="Unassembled WGS sequence"/>
</dbReference>
<dbReference type="InterPro" id="IPR036291">
    <property type="entry name" value="NAD(P)-bd_dom_sf"/>
</dbReference>
<dbReference type="NCBIfam" id="NF006072">
    <property type="entry name" value="PRK08217.1"/>
    <property type="match status" value="1"/>
</dbReference>
<dbReference type="PROSITE" id="PS00061">
    <property type="entry name" value="ADH_SHORT"/>
    <property type="match status" value="1"/>
</dbReference>
<evidence type="ECO:0000313" key="6">
    <source>
        <dbReference type="Proteomes" id="UP000184248"/>
    </source>
</evidence>
<dbReference type="SMART" id="SM00822">
    <property type="entry name" value="PKS_KR"/>
    <property type="match status" value="1"/>
</dbReference>